<feature type="domain" description="HTH marR-type" evidence="4">
    <location>
        <begin position="5"/>
        <end position="134"/>
    </location>
</feature>
<protein>
    <submittedName>
        <fullName evidence="5">DNA-binding MarR family transcriptional regulator</fullName>
    </submittedName>
</protein>
<gene>
    <name evidence="5" type="ORF">FHR32_003676</name>
</gene>
<dbReference type="InterPro" id="IPR036390">
    <property type="entry name" value="WH_DNA-bd_sf"/>
</dbReference>
<dbReference type="PRINTS" id="PR00598">
    <property type="entry name" value="HTHMARR"/>
</dbReference>
<dbReference type="RefSeq" id="WP_184755377.1">
    <property type="nucleotide sequence ID" value="NZ_BAABEK010000031.1"/>
</dbReference>
<dbReference type="Proteomes" id="UP000534286">
    <property type="component" value="Unassembled WGS sequence"/>
</dbReference>
<proteinExistence type="predicted"/>
<evidence type="ECO:0000256" key="3">
    <source>
        <dbReference type="ARBA" id="ARBA00023163"/>
    </source>
</evidence>
<dbReference type="GO" id="GO:0003700">
    <property type="term" value="F:DNA-binding transcription factor activity"/>
    <property type="evidence" value="ECO:0007669"/>
    <property type="project" value="InterPro"/>
</dbReference>
<dbReference type="PANTHER" id="PTHR42756:SF1">
    <property type="entry name" value="TRANSCRIPTIONAL REPRESSOR OF EMRAB OPERON"/>
    <property type="match status" value="1"/>
</dbReference>
<keyword evidence="3" id="KW-0804">Transcription</keyword>
<dbReference type="InterPro" id="IPR000835">
    <property type="entry name" value="HTH_MarR-typ"/>
</dbReference>
<keyword evidence="2 5" id="KW-0238">DNA-binding</keyword>
<comment type="caution">
    <text evidence="5">The sequence shown here is derived from an EMBL/GenBank/DDBJ whole genome shotgun (WGS) entry which is preliminary data.</text>
</comment>
<dbReference type="SUPFAM" id="SSF46785">
    <property type="entry name" value="Winged helix' DNA-binding domain"/>
    <property type="match status" value="1"/>
</dbReference>
<dbReference type="Pfam" id="PF01047">
    <property type="entry name" value="MarR"/>
    <property type="match status" value="1"/>
</dbReference>
<evidence type="ECO:0000256" key="2">
    <source>
        <dbReference type="ARBA" id="ARBA00023125"/>
    </source>
</evidence>
<dbReference type="SMART" id="SM00347">
    <property type="entry name" value="HTH_MARR"/>
    <property type="match status" value="1"/>
</dbReference>
<reference evidence="5 6" key="1">
    <citation type="submission" date="2020-08" db="EMBL/GenBank/DDBJ databases">
        <title>Sequencing the genomes of 1000 actinobacteria strains.</title>
        <authorList>
            <person name="Klenk H.-P."/>
        </authorList>
    </citation>
    <scope>NUCLEOTIDE SEQUENCE [LARGE SCALE GENOMIC DNA]</scope>
    <source>
        <strain evidence="5 6">DSM 43023</strain>
    </source>
</reference>
<evidence type="ECO:0000259" key="4">
    <source>
        <dbReference type="PROSITE" id="PS50995"/>
    </source>
</evidence>
<organism evidence="5 6">
    <name type="scientific">Streptosporangium album</name>
    <dbReference type="NCBI Taxonomy" id="47479"/>
    <lineage>
        <taxon>Bacteria</taxon>
        <taxon>Bacillati</taxon>
        <taxon>Actinomycetota</taxon>
        <taxon>Actinomycetes</taxon>
        <taxon>Streptosporangiales</taxon>
        <taxon>Streptosporangiaceae</taxon>
        <taxon>Streptosporangium</taxon>
    </lineage>
</organism>
<evidence type="ECO:0000256" key="1">
    <source>
        <dbReference type="ARBA" id="ARBA00023015"/>
    </source>
</evidence>
<accession>A0A7W7RXW3</accession>
<sequence length="146" mass="16361">METPEDRFFGELGGAYAEIRQAFARHVGMSAPRLRVLMRLWRDGETSHSDLRRILSLDGASVTRLIKEFEAEGLVSRRIDPADNRYTLANLTPAGAQAAAELARSHQAYQVRLLDGVTAEEQETVLRALTRVCANVDRIERDPQGR</sequence>
<dbReference type="Gene3D" id="1.10.10.10">
    <property type="entry name" value="Winged helix-like DNA-binding domain superfamily/Winged helix DNA-binding domain"/>
    <property type="match status" value="1"/>
</dbReference>
<dbReference type="PROSITE" id="PS50995">
    <property type="entry name" value="HTH_MARR_2"/>
    <property type="match status" value="1"/>
</dbReference>
<name>A0A7W7RXW3_9ACTN</name>
<dbReference type="EMBL" id="JACHJU010000001">
    <property type="protein sequence ID" value="MBB4939371.1"/>
    <property type="molecule type" value="Genomic_DNA"/>
</dbReference>
<keyword evidence="1" id="KW-0805">Transcription regulation</keyword>
<dbReference type="GO" id="GO:0003677">
    <property type="term" value="F:DNA binding"/>
    <property type="evidence" value="ECO:0007669"/>
    <property type="project" value="UniProtKB-KW"/>
</dbReference>
<dbReference type="AlphaFoldDB" id="A0A7W7RXW3"/>
<dbReference type="InterPro" id="IPR036388">
    <property type="entry name" value="WH-like_DNA-bd_sf"/>
</dbReference>
<evidence type="ECO:0000313" key="6">
    <source>
        <dbReference type="Proteomes" id="UP000534286"/>
    </source>
</evidence>
<evidence type="ECO:0000313" key="5">
    <source>
        <dbReference type="EMBL" id="MBB4939371.1"/>
    </source>
</evidence>
<keyword evidence="6" id="KW-1185">Reference proteome</keyword>
<dbReference type="PANTHER" id="PTHR42756">
    <property type="entry name" value="TRANSCRIPTIONAL REGULATOR, MARR"/>
    <property type="match status" value="1"/>
</dbReference>